<dbReference type="Proteomes" id="UP000325255">
    <property type="component" value="Unassembled WGS sequence"/>
</dbReference>
<dbReference type="EMBL" id="VWPK01000124">
    <property type="protein sequence ID" value="KAA5607957.1"/>
    <property type="molecule type" value="Genomic_DNA"/>
</dbReference>
<evidence type="ECO:0000313" key="2">
    <source>
        <dbReference type="Proteomes" id="UP000325255"/>
    </source>
</evidence>
<gene>
    <name evidence="1" type="ORF">F1189_31380</name>
</gene>
<keyword evidence="2" id="KW-1185">Reference proteome</keyword>
<evidence type="ECO:0000313" key="1">
    <source>
        <dbReference type="EMBL" id="KAA5607957.1"/>
    </source>
</evidence>
<dbReference type="OrthoDB" id="7811731at2"/>
<dbReference type="RefSeq" id="WP_150045791.1">
    <property type="nucleotide sequence ID" value="NZ_OW485604.1"/>
</dbReference>
<proteinExistence type="predicted"/>
<accession>A0A5M6IJ90</accession>
<dbReference type="AlphaFoldDB" id="A0A5M6IJ90"/>
<name>A0A5M6IJ90_9PROT</name>
<organism evidence="1 2">
    <name type="scientific">Rhodovastum atsumiense</name>
    <dbReference type="NCBI Taxonomy" id="504468"/>
    <lineage>
        <taxon>Bacteria</taxon>
        <taxon>Pseudomonadati</taxon>
        <taxon>Pseudomonadota</taxon>
        <taxon>Alphaproteobacteria</taxon>
        <taxon>Acetobacterales</taxon>
        <taxon>Acetobacteraceae</taxon>
        <taxon>Rhodovastum</taxon>
    </lineage>
</organism>
<comment type="caution">
    <text evidence="1">The sequence shown here is derived from an EMBL/GenBank/DDBJ whole genome shotgun (WGS) entry which is preliminary data.</text>
</comment>
<reference evidence="1 2" key="1">
    <citation type="submission" date="2019-09" db="EMBL/GenBank/DDBJ databases">
        <title>Genome sequence of Rhodovastum atsumiense, a diverse member of the Acetobacteraceae family of non-sulfur purple photosynthetic bacteria.</title>
        <authorList>
            <person name="Meyer T."/>
            <person name="Kyndt J."/>
        </authorList>
    </citation>
    <scope>NUCLEOTIDE SEQUENCE [LARGE SCALE GENOMIC DNA]</scope>
    <source>
        <strain evidence="1 2">DSM 21279</strain>
    </source>
</reference>
<sequence>MFYTRPNIDPLNLDLVRLDGGGSCPSQFFGTTVDGRSLYIRYRNGWLSAEWDVPDCELSPGRKELVEAQIGPMFHGDILMEQVCDLLGLTFFGVTPPFTEEDRIKAADRSRILDWSGRTTYWEELLQVTKEGGTHFVKTLQAAFGDVTILEAGWRHSGHAYIERASVEECERQATIGINADRARLHSILNSEHARLSDLRDMFSHVIDFRFDWNSRSDRERYVNHKEFNSRFFEAFGNKSVLAERNFGIISGEFATNDPNSRDFVSRLYELIDACFSRQAAWVDPQGTLLRRLDRHSFHSRDLTEWCRRSPNHYISWGDEDFGNGKIIAGLRAL</sequence>
<protein>
    <submittedName>
        <fullName evidence="1">Uncharacterized protein</fullName>
    </submittedName>
</protein>